<feature type="compositionally biased region" description="Basic and acidic residues" evidence="12">
    <location>
        <begin position="27"/>
        <end position="44"/>
    </location>
</feature>
<evidence type="ECO:0000256" key="1">
    <source>
        <dbReference type="ARBA" id="ARBA00004123"/>
    </source>
</evidence>
<dbReference type="AlphaFoldDB" id="A0A072P123"/>
<gene>
    <name evidence="15" type="ORF">A1O9_10885</name>
</gene>
<feature type="domain" description="Arb2-like" evidence="14">
    <location>
        <begin position="462"/>
        <end position="729"/>
    </location>
</feature>
<name>A0A072P123_9EURO</name>
<feature type="compositionally biased region" description="Acidic residues" evidence="12">
    <location>
        <begin position="731"/>
        <end position="744"/>
    </location>
</feature>
<dbReference type="PANTHER" id="PTHR10625">
    <property type="entry name" value="HISTONE DEACETYLASE HDAC1-RELATED"/>
    <property type="match status" value="1"/>
</dbReference>
<evidence type="ECO:0000256" key="3">
    <source>
        <dbReference type="ARBA" id="ARBA00012111"/>
    </source>
</evidence>
<dbReference type="GO" id="GO:0042802">
    <property type="term" value="F:identical protein binding"/>
    <property type="evidence" value="ECO:0007669"/>
    <property type="project" value="EnsemblFungi"/>
</dbReference>
<keyword evidence="16" id="KW-1185">Reference proteome</keyword>
<dbReference type="GO" id="GO:0033553">
    <property type="term" value="C:rDNA heterochromatin"/>
    <property type="evidence" value="ECO:0007669"/>
    <property type="project" value="EnsemblFungi"/>
</dbReference>
<dbReference type="RefSeq" id="XP_013255568.1">
    <property type="nucleotide sequence ID" value="XM_013400114.1"/>
</dbReference>
<keyword evidence="6 11" id="KW-0156">Chromatin regulator</keyword>
<comment type="catalytic activity">
    <reaction evidence="10 11">
        <text>N(6)-acetyl-L-lysyl-[histone] + H2O = L-lysyl-[histone] + acetate</text>
        <dbReference type="Rhea" id="RHEA:58196"/>
        <dbReference type="Rhea" id="RHEA-COMP:9845"/>
        <dbReference type="Rhea" id="RHEA-COMP:11338"/>
        <dbReference type="ChEBI" id="CHEBI:15377"/>
        <dbReference type="ChEBI" id="CHEBI:29969"/>
        <dbReference type="ChEBI" id="CHEBI:30089"/>
        <dbReference type="ChEBI" id="CHEBI:61930"/>
        <dbReference type="EC" id="3.5.1.98"/>
    </reaction>
</comment>
<dbReference type="Pfam" id="PF00850">
    <property type="entry name" value="Hist_deacetyl"/>
    <property type="match status" value="1"/>
</dbReference>
<dbReference type="GO" id="GO:0005721">
    <property type="term" value="C:pericentric heterochromatin"/>
    <property type="evidence" value="ECO:0007669"/>
    <property type="project" value="EnsemblFungi"/>
</dbReference>
<evidence type="ECO:0000256" key="7">
    <source>
        <dbReference type="ARBA" id="ARBA00023015"/>
    </source>
</evidence>
<dbReference type="PRINTS" id="PR01270">
    <property type="entry name" value="HDASUPER"/>
</dbReference>
<dbReference type="GO" id="GO:0031508">
    <property type="term" value="P:pericentric heterochromatin formation"/>
    <property type="evidence" value="ECO:0007669"/>
    <property type="project" value="EnsemblFungi"/>
</dbReference>
<comment type="function">
    <text evidence="11">Responsible for the deacetylation of lysine residues on the N-terminal part of the core histones (H2A, H2B, H3 and H4). Histone deacetylation gives a tag for epigenetic repression and plays an important role in transcriptional regulation, cell cycle progression and developmental events.</text>
</comment>
<dbReference type="GO" id="GO:0000122">
    <property type="term" value="P:negative regulation of transcription by RNA polymerase II"/>
    <property type="evidence" value="ECO:0007669"/>
    <property type="project" value="EnsemblFungi"/>
</dbReference>
<dbReference type="GO" id="GO:0000183">
    <property type="term" value="P:rDNA heterochromatin formation"/>
    <property type="evidence" value="ECO:0007669"/>
    <property type="project" value="EnsemblFungi"/>
</dbReference>
<evidence type="ECO:0000256" key="12">
    <source>
        <dbReference type="SAM" id="MobiDB-lite"/>
    </source>
</evidence>
<dbReference type="InterPro" id="IPR037138">
    <property type="entry name" value="His_deacetylse_dom_sf"/>
</dbReference>
<dbReference type="GO" id="GO:0070823">
    <property type="term" value="C:HDA1 complex"/>
    <property type="evidence" value="ECO:0007669"/>
    <property type="project" value="EnsemblFungi"/>
</dbReference>
<evidence type="ECO:0000256" key="5">
    <source>
        <dbReference type="ARBA" id="ARBA00022801"/>
    </source>
</evidence>
<sequence>MGQVPPDPGTFSANGGIPNLVFSGDISMRDTPDVTTDARLKLETSEEDSDDSLATDTSSESDDILPPIPRGLPISKLPTGLCYDERMRYHSEVAATSGQNVHPEDPRRIYYIYKELCEAGLVDDPKYPPFVEVPLLRIDAREATREECLLVHTPVHYDFVKHTSTLSDEELIDLSEDITMDSIYFNQLSYFSSKLSAGAAIETCKAVVSRQVKNAIAVIRPPGHHAEVHRTMGFCLFNNVCIASKVCQQEFGEECRKILIVDWDVHHGNGCQKAFYEDPNILYISLHVHMNGNFYPSGPEGDMYHCGAGAGLGKNVNIPWPYKGMGDGDYMYAFQHVVMPIATEFDPDFVIVASGFDAAAGDELGGCFVSPPCYAHMTHMLMSLAGGKIAVCLEGGYNFTAISKSALAVTRTLMGEPPDRLLPTAATNSAVDTVAKVRAVQSQHWRSIFPKESSSGIFGGERLHDIIRQWQAMHLYDKYKFTQLHIFRENVSKSFEHQVLATPNYETKRHLLIIFHDAPDLLGTNANVTTQQKTHDTWLVDGTQSYVRWAVAHNFGVIDVNIPELITVSSGSSSQTLNAYEETEIEYASTITDQARKEGEKLAAYLWENYVEPYEFPGFIFLMGAGHAFHAVAKLISENDSIYQSLAGVIGFISTNPIRPVSNPNHPWISQWYRENSLIYVSHTHSLWKKEGRASKRYGHLIKSDDTVLNQMMKMHENEVTTWIQEKLDLDGDDNATESDDDQSAGDGGVDAAAAAGALGESDGDMIGDPALSLGAEPTFASSSQQRQVLVPIVPPVNATLGDSTVATMLPDVSDLLMSTEQ</sequence>
<accession>A0A072P123</accession>
<dbReference type="HOGENOM" id="CLU_007727_4_0_1"/>
<dbReference type="GO" id="GO:0005730">
    <property type="term" value="C:nucleolus"/>
    <property type="evidence" value="ECO:0007669"/>
    <property type="project" value="EnsemblFungi"/>
</dbReference>
<organism evidence="15 16">
    <name type="scientific">Exophiala aquamarina CBS 119918</name>
    <dbReference type="NCBI Taxonomy" id="1182545"/>
    <lineage>
        <taxon>Eukaryota</taxon>
        <taxon>Fungi</taxon>
        <taxon>Dikarya</taxon>
        <taxon>Ascomycota</taxon>
        <taxon>Pezizomycotina</taxon>
        <taxon>Eurotiomycetes</taxon>
        <taxon>Chaetothyriomycetidae</taxon>
        <taxon>Chaetothyriales</taxon>
        <taxon>Herpotrichiellaceae</taxon>
        <taxon>Exophiala</taxon>
    </lineage>
</organism>
<feature type="compositionally biased region" description="Acidic residues" evidence="12">
    <location>
        <begin position="45"/>
        <end position="63"/>
    </location>
</feature>
<dbReference type="GO" id="GO:0031078">
    <property type="term" value="F:histone H3K14 deacetylase activity, hydrolytic mechanism"/>
    <property type="evidence" value="ECO:0007669"/>
    <property type="project" value="UniProtKB-UniRule"/>
</dbReference>
<dbReference type="GO" id="GO:0045944">
    <property type="term" value="P:positive regulation of transcription by RNA polymerase II"/>
    <property type="evidence" value="ECO:0007669"/>
    <property type="project" value="EnsemblFungi"/>
</dbReference>
<dbReference type="VEuPathDB" id="FungiDB:A1O9_10885"/>
<dbReference type="GO" id="GO:0070824">
    <property type="term" value="C:SHREC complex"/>
    <property type="evidence" value="ECO:0007669"/>
    <property type="project" value="EnsemblFungi"/>
</dbReference>
<evidence type="ECO:0000256" key="10">
    <source>
        <dbReference type="ARBA" id="ARBA00048287"/>
    </source>
</evidence>
<evidence type="ECO:0000259" key="13">
    <source>
        <dbReference type="Pfam" id="PF00850"/>
    </source>
</evidence>
<dbReference type="Gene3D" id="3.40.800.20">
    <property type="entry name" value="Histone deacetylase domain"/>
    <property type="match status" value="1"/>
</dbReference>
<dbReference type="GO" id="GO:1902794">
    <property type="term" value="P:siRNA-independent facultative heterochromatin formation"/>
    <property type="evidence" value="ECO:0007669"/>
    <property type="project" value="EnsemblFungi"/>
</dbReference>
<evidence type="ECO:0000256" key="9">
    <source>
        <dbReference type="ARBA" id="ARBA00023242"/>
    </source>
</evidence>
<dbReference type="GO" id="GO:1990342">
    <property type="term" value="C:heterochromatin island"/>
    <property type="evidence" value="ECO:0007669"/>
    <property type="project" value="EnsemblFungi"/>
</dbReference>
<dbReference type="EC" id="3.5.1.98" evidence="3 11"/>
<protein>
    <recommendedName>
        <fullName evidence="3 11">Histone deacetylase</fullName>
        <ecNumber evidence="3 11">3.5.1.98</ecNumber>
    </recommendedName>
</protein>
<evidence type="ECO:0000259" key="14">
    <source>
        <dbReference type="Pfam" id="PF09757"/>
    </source>
</evidence>
<dbReference type="Proteomes" id="UP000027920">
    <property type="component" value="Unassembled WGS sequence"/>
</dbReference>
<evidence type="ECO:0000313" key="16">
    <source>
        <dbReference type="Proteomes" id="UP000027920"/>
    </source>
</evidence>
<evidence type="ECO:0000256" key="11">
    <source>
        <dbReference type="PIRNR" id="PIRNR037919"/>
    </source>
</evidence>
<dbReference type="FunFam" id="3.40.800.20:FF:000005">
    <property type="entry name" value="histone deacetylase 6"/>
    <property type="match status" value="1"/>
</dbReference>
<dbReference type="InterPro" id="IPR017321">
    <property type="entry name" value="Hist_deAcase_II_yeast"/>
</dbReference>
<dbReference type="GO" id="GO:0140720">
    <property type="term" value="C:subtelomeric heterochromatin"/>
    <property type="evidence" value="ECO:0007669"/>
    <property type="project" value="EnsemblFungi"/>
</dbReference>
<dbReference type="GO" id="GO:0031934">
    <property type="term" value="C:mating-type region heterochromatin"/>
    <property type="evidence" value="ECO:0007669"/>
    <property type="project" value="EnsemblFungi"/>
</dbReference>
<dbReference type="GO" id="GO:0003682">
    <property type="term" value="F:chromatin binding"/>
    <property type="evidence" value="ECO:0007669"/>
    <property type="project" value="EnsemblFungi"/>
</dbReference>
<comment type="similarity">
    <text evidence="2 11">Belongs to the histone deacetylase family. HD type 2 subfamily.</text>
</comment>
<comment type="caution">
    <text evidence="15">The sequence shown here is derived from an EMBL/GenBank/DDBJ whole genome shotgun (WGS) entry which is preliminary data.</text>
</comment>
<evidence type="ECO:0000256" key="6">
    <source>
        <dbReference type="ARBA" id="ARBA00022853"/>
    </source>
</evidence>
<evidence type="ECO:0000256" key="8">
    <source>
        <dbReference type="ARBA" id="ARBA00023163"/>
    </source>
</evidence>
<dbReference type="InterPro" id="IPR019154">
    <property type="entry name" value="Arb2-like_domain"/>
</dbReference>
<proteinExistence type="inferred from homology"/>
<dbReference type="STRING" id="1182545.A0A072P123"/>
<feature type="region of interest" description="Disordered" evidence="12">
    <location>
        <begin position="731"/>
        <end position="750"/>
    </location>
</feature>
<reference evidence="15 16" key="1">
    <citation type="submission" date="2013-03" db="EMBL/GenBank/DDBJ databases">
        <title>The Genome Sequence of Exophiala aquamarina CBS 119918.</title>
        <authorList>
            <consortium name="The Broad Institute Genomics Platform"/>
            <person name="Cuomo C."/>
            <person name="de Hoog S."/>
            <person name="Gorbushina A."/>
            <person name="Walker B."/>
            <person name="Young S.K."/>
            <person name="Zeng Q."/>
            <person name="Gargeya S."/>
            <person name="Fitzgerald M."/>
            <person name="Haas B."/>
            <person name="Abouelleil A."/>
            <person name="Allen A.W."/>
            <person name="Alvarado L."/>
            <person name="Arachchi H.M."/>
            <person name="Berlin A.M."/>
            <person name="Chapman S.B."/>
            <person name="Gainer-Dewar J."/>
            <person name="Goldberg J."/>
            <person name="Griggs A."/>
            <person name="Gujja S."/>
            <person name="Hansen M."/>
            <person name="Howarth C."/>
            <person name="Imamovic A."/>
            <person name="Ireland A."/>
            <person name="Larimer J."/>
            <person name="McCowan C."/>
            <person name="Murphy C."/>
            <person name="Pearson M."/>
            <person name="Poon T.W."/>
            <person name="Priest M."/>
            <person name="Roberts A."/>
            <person name="Saif S."/>
            <person name="Shea T."/>
            <person name="Sisk P."/>
            <person name="Sykes S."/>
            <person name="Wortman J."/>
            <person name="Nusbaum C."/>
            <person name="Birren B."/>
        </authorList>
    </citation>
    <scope>NUCLEOTIDE SEQUENCE [LARGE SCALE GENOMIC DNA]</scope>
    <source>
        <strain evidence="15 16">CBS 119918</strain>
    </source>
</reference>
<evidence type="ECO:0000256" key="2">
    <source>
        <dbReference type="ARBA" id="ARBA00007738"/>
    </source>
</evidence>
<keyword evidence="7 11" id="KW-0805">Transcription regulation</keyword>
<keyword evidence="8 11" id="KW-0804">Transcription</keyword>
<dbReference type="EMBL" id="AMGV01000015">
    <property type="protein sequence ID" value="KEF52978.1"/>
    <property type="molecule type" value="Genomic_DNA"/>
</dbReference>
<evidence type="ECO:0000256" key="4">
    <source>
        <dbReference type="ARBA" id="ARBA00022491"/>
    </source>
</evidence>
<dbReference type="InterPro" id="IPR000286">
    <property type="entry name" value="HDACs"/>
</dbReference>
<dbReference type="InterPro" id="IPR023696">
    <property type="entry name" value="Ureohydrolase_dom_sf"/>
</dbReference>
<dbReference type="GO" id="GO:0000791">
    <property type="term" value="C:euchromatin"/>
    <property type="evidence" value="ECO:0007669"/>
    <property type="project" value="EnsemblFungi"/>
</dbReference>
<dbReference type="OrthoDB" id="424012at2759"/>
<feature type="domain" description="Histone deacetylase" evidence="13">
    <location>
        <begin position="102"/>
        <end position="413"/>
    </location>
</feature>
<dbReference type="GO" id="GO:0030466">
    <property type="term" value="P:silent mating-type cassette heterochromatin formation"/>
    <property type="evidence" value="ECO:0007669"/>
    <property type="project" value="EnsemblFungi"/>
</dbReference>
<dbReference type="SUPFAM" id="SSF52768">
    <property type="entry name" value="Arginase/deacetylase"/>
    <property type="match status" value="1"/>
</dbReference>
<dbReference type="PANTHER" id="PTHR10625:SF5">
    <property type="entry name" value="HISTONE DEACETYLASE"/>
    <property type="match status" value="1"/>
</dbReference>
<comment type="subcellular location">
    <subcellularLocation>
        <location evidence="1 11">Nucleus</location>
    </subcellularLocation>
</comment>
<evidence type="ECO:0000313" key="15">
    <source>
        <dbReference type="EMBL" id="KEF52978.1"/>
    </source>
</evidence>
<keyword evidence="9 11" id="KW-0539">Nucleus</keyword>
<keyword evidence="4 11" id="KW-0678">Repressor</keyword>
<dbReference type="Pfam" id="PF09757">
    <property type="entry name" value="Arb2-like"/>
    <property type="match status" value="1"/>
</dbReference>
<keyword evidence="5 11" id="KW-0378">Hydrolase</keyword>
<dbReference type="GeneID" id="25285787"/>
<feature type="region of interest" description="Disordered" evidence="12">
    <location>
        <begin position="22"/>
        <end position="71"/>
    </location>
</feature>
<dbReference type="GO" id="GO:0031509">
    <property type="term" value="P:subtelomeric heterochromatin formation"/>
    <property type="evidence" value="ECO:0007669"/>
    <property type="project" value="EnsemblFungi"/>
</dbReference>
<dbReference type="InterPro" id="IPR023801">
    <property type="entry name" value="His_deacetylse_dom"/>
</dbReference>
<dbReference type="PIRSF" id="PIRSF037919">
    <property type="entry name" value="HDAC_II_yeast"/>
    <property type="match status" value="1"/>
</dbReference>